<protein>
    <submittedName>
        <fullName evidence="1">Uncharacterized protein</fullName>
    </submittedName>
</protein>
<dbReference type="Proteomes" id="UP000075260">
    <property type="component" value="Unassembled WGS sequence"/>
</dbReference>
<reference evidence="1 2" key="1">
    <citation type="submission" date="2014-02" db="EMBL/GenBank/DDBJ databases">
        <title>The small core and large imbalanced accessory genome model reveals a collaborative survival strategy of Sorangium cellulosum strains in nature.</title>
        <authorList>
            <person name="Han K."/>
            <person name="Peng R."/>
            <person name="Blom J."/>
            <person name="Li Y.-Z."/>
        </authorList>
    </citation>
    <scope>NUCLEOTIDE SEQUENCE [LARGE SCALE GENOMIC DNA]</scope>
    <source>
        <strain evidence="1 2">So0008-312</strain>
    </source>
</reference>
<name>A0A150R481_SORCE</name>
<gene>
    <name evidence="1" type="ORF">BE15_26350</name>
</gene>
<evidence type="ECO:0000313" key="1">
    <source>
        <dbReference type="EMBL" id="KYF74756.1"/>
    </source>
</evidence>
<dbReference type="RefSeq" id="WP_061605296.1">
    <property type="nucleotide sequence ID" value="NZ_JEMA01000039.1"/>
</dbReference>
<accession>A0A150R481</accession>
<sequence length="129" mass="13514">MADSLNPYQDFAACHPKLREVASEVVADWGPDSAPVKVVFGHIGRALVQLESDLDDTTLDEVSRLVERSLSGSGPEADAVATGLLEAISARSVNAPAAVARVVSHLGPDARAYIRAWDAFTGTTTPGVT</sequence>
<dbReference type="AlphaFoldDB" id="A0A150R481"/>
<dbReference type="EMBL" id="JEMA01000039">
    <property type="protein sequence ID" value="KYF74756.1"/>
    <property type="molecule type" value="Genomic_DNA"/>
</dbReference>
<comment type="caution">
    <text evidence="1">The sequence shown here is derived from an EMBL/GenBank/DDBJ whole genome shotgun (WGS) entry which is preliminary data.</text>
</comment>
<dbReference type="OrthoDB" id="7059841at2"/>
<organism evidence="1 2">
    <name type="scientific">Sorangium cellulosum</name>
    <name type="common">Polyangium cellulosum</name>
    <dbReference type="NCBI Taxonomy" id="56"/>
    <lineage>
        <taxon>Bacteria</taxon>
        <taxon>Pseudomonadati</taxon>
        <taxon>Myxococcota</taxon>
        <taxon>Polyangia</taxon>
        <taxon>Polyangiales</taxon>
        <taxon>Polyangiaceae</taxon>
        <taxon>Sorangium</taxon>
    </lineage>
</organism>
<evidence type="ECO:0000313" key="2">
    <source>
        <dbReference type="Proteomes" id="UP000075260"/>
    </source>
</evidence>
<proteinExistence type="predicted"/>